<dbReference type="OMA" id="VFTHEHT"/>
<dbReference type="GO" id="GO:0072344">
    <property type="term" value="P:rescue of stalled ribosome"/>
    <property type="evidence" value="ECO:0007669"/>
    <property type="project" value="InterPro"/>
</dbReference>
<evidence type="ECO:0000256" key="1">
    <source>
        <dbReference type="ARBA" id="ARBA00000900"/>
    </source>
</evidence>
<evidence type="ECO:0000256" key="11">
    <source>
        <dbReference type="ARBA" id="ARBA00035113"/>
    </source>
</evidence>
<dbReference type="Pfam" id="PF23202">
    <property type="entry name" value="PAH_ZNF598"/>
    <property type="match status" value="1"/>
</dbReference>
<dbReference type="GO" id="GO:0061630">
    <property type="term" value="F:ubiquitin protein ligase activity"/>
    <property type="evidence" value="ECO:0007669"/>
    <property type="project" value="UniProtKB-EC"/>
</dbReference>
<comment type="catalytic activity">
    <reaction evidence="1">
        <text>S-ubiquitinyl-[E2 ubiquitin-conjugating enzyme]-L-cysteine + [acceptor protein]-L-lysine = [E2 ubiquitin-conjugating enzyme]-L-cysteine + N(6)-ubiquitinyl-[acceptor protein]-L-lysine.</text>
        <dbReference type="EC" id="2.3.2.27"/>
    </reaction>
</comment>
<dbReference type="InterPro" id="IPR013083">
    <property type="entry name" value="Znf_RING/FYVE/PHD"/>
</dbReference>
<keyword evidence="7" id="KW-0808">Transferase</keyword>
<feature type="region of interest" description="Disordered" evidence="13">
    <location>
        <begin position="653"/>
        <end position="714"/>
    </location>
</feature>
<dbReference type="PROSITE" id="PS50089">
    <property type="entry name" value="ZF_RING_2"/>
    <property type="match status" value="1"/>
</dbReference>
<dbReference type="PROSITE" id="PS00028">
    <property type="entry name" value="ZINC_FINGER_C2H2_1"/>
    <property type="match status" value="2"/>
</dbReference>
<proteinExistence type="inferred from homology"/>
<dbReference type="EMBL" id="JNVN01000121">
    <property type="protein sequence ID" value="KHJ36179.1"/>
    <property type="molecule type" value="Genomic_DNA"/>
</dbReference>
<keyword evidence="5" id="KW-0963">Cytoplasm</keyword>
<reference evidence="15 16" key="1">
    <citation type="journal article" date="2014" name="BMC Genomics">
        <title>Adaptive genomic structural variation in the grape powdery mildew pathogen, Erysiphe necator.</title>
        <authorList>
            <person name="Jones L."/>
            <person name="Riaz S."/>
            <person name="Morales-Cruz A."/>
            <person name="Amrine K.C."/>
            <person name="McGuire B."/>
            <person name="Gubler W.D."/>
            <person name="Walker M.A."/>
            <person name="Cantu D."/>
        </authorList>
    </citation>
    <scope>NUCLEOTIDE SEQUENCE [LARGE SCALE GENOMIC DNA]</scope>
    <source>
        <strain evidence="16">c</strain>
    </source>
</reference>
<dbReference type="InterPro" id="IPR001841">
    <property type="entry name" value="Znf_RING"/>
</dbReference>
<evidence type="ECO:0000256" key="10">
    <source>
        <dbReference type="ARBA" id="ARBA00022833"/>
    </source>
</evidence>
<dbReference type="GO" id="GO:0008270">
    <property type="term" value="F:zinc ion binding"/>
    <property type="evidence" value="ECO:0007669"/>
    <property type="project" value="UniProtKB-KW"/>
</dbReference>
<feature type="compositionally biased region" description="Polar residues" evidence="13">
    <location>
        <begin position="426"/>
        <end position="481"/>
    </location>
</feature>
<dbReference type="PANTHER" id="PTHR22938">
    <property type="entry name" value="ZINC FINGER PROTEIN 598"/>
    <property type="match status" value="1"/>
</dbReference>
<feature type="region of interest" description="Disordered" evidence="13">
    <location>
        <begin position="773"/>
        <end position="817"/>
    </location>
</feature>
<evidence type="ECO:0000313" key="15">
    <source>
        <dbReference type="EMBL" id="KHJ36179.1"/>
    </source>
</evidence>
<comment type="subcellular location">
    <subcellularLocation>
        <location evidence="2">Cytoplasm</location>
    </subcellularLocation>
</comment>
<evidence type="ECO:0000259" key="14">
    <source>
        <dbReference type="PROSITE" id="PS50089"/>
    </source>
</evidence>
<keyword evidence="10" id="KW-0862">Zinc</keyword>
<feature type="region of interest" description="Disordered" evidence="13">
    <location>
        <begin position="379"/>
        <end position="481"/>
    </location>
</feature>
<dbReference type="CDD" id="cd16615">
    <property type="entry name" value="RING-HC_ZNF598"/>
    <property type="match status" value="1"/>
</dbReference>
<feature type="compositionally biased region" description="Basic and acidic residues" evidence="13">
    <location>
        <begin position="41"/>
        <end position="56"/>
    </location>
</feature>
<protein>
    <recommendedName>
        <fullName evidence="4">RING-type E3 ubiquitin transferase</fullName>
        <ecNumber evidence="4">2.3.2.27</ecNumber>
    </recommendedName>
</protein>
<dbReference type="GO" id="GO:0016567">
    <property type="term" value="P:protein ubiquitination"/>
    <property type="evidence" value="ECO:0007669"/>
    <property type="project" value="TreeGrafter"/>
</dbReference>
<dbReference type="Gene3D" id="3.30.40.10">
    <property type="entry name" value="Zinc/RING finger domain, C3HC4 (zinc finger)"/>
    <property type="match status" value="1"/>
</dbReference>
<comment type="pathway">
    <text evidence="3">Protein modification; protein ubiquitination.</text>
</comment>
<evidence type="ECO:0000256" key="9">
    <source>
        <dbReference type="ARBA" id="ARBA00022771"/>
    </source>
</evidence>
<feature type="domain" description="RING-type" evidence="14">
    <location>
        <begin position="98"/>
        <end position="138"/>
    </location>
</feature>
<dbReference type="SMART" id="SM00355">
    <property type="entry name" value="ZnF_C2H2"/>
    <property type="match status" value="3"/>
</dbReference>
<gene>
    <name evidence="15" type="ORF">EV44_g5665</name>
</gene>
<dbReference type="EC" id="2.3.2.27" evidence="4"/>
<dbReference type="STRING" id="52586.A0A0B1PI56"/>
<evidence type="ECO:0000256" key="5">
    <source>
        <dbReference type="ARBA" id="ARBA00022490"/>
    </source>
</evidence>
<keyword evidence="9 12" id="KW-0863">Zinc-finger</keyword>
<feature type="region of interest" description="Disordered" evidence="13">
    <location>
        <begin position="25"/>
        <end position="89"/>
    </location>
</feature>
<feature type="compositionally biased region" description="Polar residues" evidence="13">
    <location>
        <begin position="777"/>
        <end position="792"/>
    </location>
</feature>
<dbReference type="AlphaFoldDB" id="A0A0B1PI56"/>
<keyword evidence="8" id="KW-0479">Metal-binding</keyword>
<evidence type="ECO:0000256" key="12">
    <source>
        <dbReference type="PROSITE-ProRule" id="PRU00175"/>
    </source>
</evidence>
<dbReference type="GO" id="GO:0005737">
    <property type="term" value="C:cytoplasm"/>
    <property type="evidence" value="ECO:0007669"/>
    <property type="project" value="UniProtKB-SubCell"/>
</dbReference>
<evidence type="ECO:0000256" key="8">
    <source>
        <dbReference type="ARBA" id="ARBA00022723"/>
    </source>
</evidence>
<dbReference type="SUPFAM" id="SSF57850">
    <property type="entry name" value="RING/U-box"/>
    <property type="match status" value="1"/>
</dbReference>
<keyword evidence="16" id="KW-1185">Reference proteome</keyword>
<dbReference type="PANTHER" id="PTHR22938:SF0">
    <property type="entry name" value="E3 UBIQUITIN-PROTEIN LIGASE ZNF598"/>
    <property type="match status" value="1"/>
</dbReference>
<evidence type="ECO:0000256" key="3">
    <source>
        <dbReference type="ARBA" id="ARBA00004906"/>
    </source>
</evidence>
<dbReference type="InterPro" id="IPR044288">
    <property type="entry name" value="ZNF598/HEL2"/>
</dbReference>
<keyword evidence="6" id="KW-0597">Phosphoprotein</keyword>
<dbReference type="InterPro" id="IPR041888">
    <property type="entry name" value="RING-HC_ZNF598/HEL2"/>
</dbReference>
<dbReference type="InterPro" id="IPR056437">
    <property type="entry name" value="Znf-C2H2_ZNF598/HEL2"/>
</dbReference>
<evidence type="ECO:0000256" key="4">
    <source>
        <dbReference type="ARBA" id="ARBA00012483"/>
    </source>
</evidence>
<dbReference type="Pfam" id="PF25447">
    <property type="entry name" value="RING_ZNF598"/>
    <property type="match status" value="1"/>
</dbReference>
<dbReference type="InterPro" id="IPR013087">
    <property type="entry name" value="Znf_C2H2_type"/>
</dbReference>
<evidence type="ECO:0000313" key="16">
    <source>
        <dbReference type="Proteomes" id="UP000030854"/>
    </source>
</evidence>
<accession>A0A0B1PI56</accession>
<feature type="compositionally biased region" description="Low complexity" evidence="13">
    <location>
        <begin position="699"/>
        <end position="710"/>
    </location>
</feature>
<organism evidence="15 16">
    <name type="scientific">Uncinula necator</name>
    <name type="common">Grape powdery mildew</name>
    <dbReference type="NCBI Taxonomy" id="52586"/>
    <lineage>
        <taxon>Eukaryota</taxon>
        <taxon>Fungi</taxon>
        <taxon>Dikarya</taxon>
        <taxon>Ascomycota</taxon>
        <taxon>Pezizomycotina</taxon>
        <taxon>Leotiomycetes</taxon>
        <taxon>Erysiphales</taxon>
        <taxon>Erysiphaceae</taxon>
        <taxon>Erysiphe</taxon>
    </lineage>
</organism>
<evidence type="ECO:0000256" key="7">
    <source>
        <dbReference type="ARBA" id="ARBA00022679"/>
    </source>
</evidence>
<comment type="similarity">
    <text evidence="11">Belongs to the ZNF598/HEL2 family.</text>
</comment>
<feature type="compositionally biased region" description="Basic residues" evidence="13">
    <location>
        <begin position="31"/>
        <end position="40"/>
    </location>
</feature>
<evidence type="ECO:0000256" key="13">
    <source>
        <dbReference type="SAM" id="MobiDB-lite"/>
    </source>
</evidence>
<dbReference type="Proteomes" id="UP000030854">
    <property type="component" value="Unassembled WGS sequence"/>
</dbReference>
<sequence length="817" mass="91492">MCLLFLYNSQTHTYKSHKTTLIMTDGSTSNTRHKVKSNGRGRKELQSARDNTRCKNDAQNLPKKKYGAQKDVEKPEVTPGKLPSKTNIEPTKSDNESCIICASDIVHESFGPCNHRTCHVCSVRLRVLFKDKTCTLCRVSRKDKWSFRTKRFEDFTEEYFKKMDFPSIEENIGLRFDTSQIRDDTLWMLAYNCPEKNCDVACISWPHLHDHTRKVHGKKICDLCSKHRKIFPHEHDLFTDAELSKHMKKGDKSPASGNQTGFKGHPLCIFCGNRFYGDDELFKHLREKHERCFVCDLANPDMPPSYYVNYEALHLHFVQDHFICKMKDCVDQKYIAFVSEFELRAHMIEVHGSSLSKDDLRDLRNIDLSDFSYRQPYMQERRDAVGQRGNISNRGRGRVRGIGRDPNVDLPQPLSSQPLRRDEQAFQRQLAVQSSQSVTTRNSVHQNTTPASQISNNTPKSQSQVTRSPQTSNNLESANIGASNSSELIRASNNPRFRSLKDQALSERASLLLQKDPSKISQFQSFFIAYNDSTIKASTLIDNLISLLADSPSNSIGTLIREIADLTEDRKKAEELRKAWNDWRAINEDYPSLPTSNNGGGSSGILSWAARTGNFSSSGHNAPASSVRIINLKKSTTNSDRSFISQPKSWGSQSIVSSSVGEGSSSKKANSSSAFPSLPPSGSRDINISRKSGTKIWGSTVNPTSNSSSNIQDNIGSSSTASLILPNGRNNEAKKGKEAFPSLPTIEKPQGQIFGNLNRVVKKNTAAIKDNAWRGNGETSYNTKDLQANVDLTNEDSGSKGKKKGNKEKKQLLMGWG</sequence>
<dbReference type="GO" id="GO:0043022">
    <property type="term" value="F:ribosome binding"/>
    <property type="evidence" value="ECO:0007669"/>
    <property type="project" value="TreeGrafter"/>
</dbReference>
<dbReference type="InterPro" id="IPR057634">
    <property type="entry name" value="PAH_ZNF598/HEL2"/>
</dbReference>
<feature type="compositionally biased region" description="Low complexity" evidence="13">
    <location>
        <begin position="653"/>
        <end position="674"/>
    </location>
</feature>
<comment type="caution">
    <text evidence="15">The sequence shown here is derived from an EMBL/GenBank/DDBJ whole genome shotgun (WGS) entry which is preliminary data.</text>
</comment>
<evidence type="ECO:0000256" key="6">
    <source>
        <dbReference type="ARBA" id="ARBA00022553"/>
    </source>
</evidence>
<dbReference type="HOGENOM" id="CLU_008515_1_0_1"/>
<evidence type="ECO:0000256" key="2">
    <source>
        <dbReference type="ARBA" id="ARBA00004496"/>
    </source>
</evidence>
<dbReference type="Pfam" id="PF23230">
    <property type="entry name" value="zf-C2H2_13"/>
    <property type="match status" value="1"/>
</dbReference>
<name>A0A0B1PI56_UNCNE</name>